<gene>
    <name evidence="5" type="ORF">R5R35_007247</name>
</gene>
<dbReference type="Gene3D" id="2.60.40.10">
    <property type="entry name" value="Immunoglobulins"/>
    <property type="match status" value="2"/>
</dbReference>
<sequence length="336" mass="35508">MLRGGLDAVFFWAALWSFAHVAASKSGVASSAGRSGGGGALRVAELRVPASVQLREGARAELQCRWELPAGAALYSAKWYKDGQEFLRFMPDERPPLLSFPVAGVRLQAGSYSAEAVTLHSLTVASGGVYRCEVSTEGPAFRTAYAQQRLSIIAPPPTEPRVMGVREAYAVGEVVSANCTAGRSHPPPHLTWYINGIKAERWFPGRAPAPLDEADAVGLVARTLPLRLRAERRLFQGPDRRLRLLCEANAAGLRWTRLLTPALLPDGSDGEDAAVAGPGPGSGGHRAPPRETEPLAREATRARPHDLPAHARAAGCGGPSAVAATLLLPSVLAVAS</sequence>
<feature type="domain" description="Ig-like" evidence="4">
    <location>
        <begin position="41"/>
        <end position="151"/>
    </location>
</feature>
<reference evidence="5 6" key="1">
    <citation type="submission" date="2024-03" db="EMBL/GenBank/DDBJ databases">
        <title>The genome assembly and annotation of the cricket Gryllus longicercus Weissman &amp; Gray.</title>
        <authorList>
            <person name="Szrajer S."/>
            <person name="Gray D."/>
            <person name="Ylla G."/>
        </authorList>
    </citation>
    <scope>NUCLEOTIDE SEQUENCE [LARGE SCALE GENOMIC DNA]</scope>
    <source>
        <strain evidence="5">DAG 2021-001</strain>
        <tissue evidence="5">Whole body minus gut</tissue>
    </source>
</reference>
<dbReference type="PROSITE" id="PS50835">
    <property type="entry name" value="IG_LIKE"/>
    <property type="match status" value="2"/>
</dbReference>
<keyword evidence="6" id="KW-1185">Reference proteome</keyword>
<evidence type="ECO:0000259" key="4">
    <source>
        <dbReference type="PROSITE" id="PS50835"/>
    </source>
</evidence>
<feature type="signal peptide" evidence="3">
    <location>
        <begin position="1"/>
        <end position="23"/>
    </location>
</feature>
<accession>A0AAN9WBS3</accession>
<comment type="caution">
    <text evidence="5">The sequence shown here is derived from an EMBL/GenBank/DDBJ whole genome shotgun (WGS) entry which is preliminary data.</text>
</comment>
<dbReference type="InterPro" id="IPR036179">
    <property type="entry name" value="Ig-like_dom_sf"/>
</dbReference>
<dbReference type="PANTHER" id="PTHR21261">
    <property type="entry name" value="BEAT PROTEIN"/>
    <property type="match status" value="1"/>
</dbReference>
<keyword evidence="1" id="KW-1015">Disulfide bond</keyword>
<dbReference type="InterPro" id="IPR013783">
    <property type="entry name" value="Ig-like_fold"/>
</dbReference>
<dbReference type="InterPro" id="IPR007110">
    <property type="entry name" value="Ig-like_dom"/>
</dbReference>
<name>A0AAN9WBS3_9ORTH</name>
<feature type="chain" id="PRO_5042981363" description="Ig-like domain-containing protein" evidence="3">
    <location>
        <begin position="24"/>
        <end position="336"/>
    </location>
</feature>
<keyword evidence="3" id="KW-0732">Signal</keyword>
<evidence type="ECO:0000313" key="6">
    <source>
        <dbReference type="Proteomes" id="UP001378592"/>
    </source>
</evidence>
<evidence type="ECO:0000313" key="5">
    <source>
        <dbReference type="EMBL" id="KAK7871044.1"/>
    </source>
</evidence>
<feature type="region of interest" description="Disordered" evidence="2">
    <location>
        <begin position="269"/>
        <end position="301"/>
    </location>
</feature>
<dbReference type="AlphaFoldDB" id="A0AAN9WBS3"/>
<evidence type="ECO:0000256" key="3">
    <source>
        <dbReference type="SAM" id="SignalP"/>
    </source>
</evidence>
<dbReference type="Pfam" id="PF08205">
    <property type="entry name" value="C2-set_2"/>
    <property type="match status" value="1"/>
</dbReference>
<dbReference type="PANTHER" id="PTHR21261:SF15">
    <property type="entry name" value="BEATEN PATH IIIA, ISOFORM D-RELATED"/>
    <property type="match status" value="1"/>
</dbReference>
<feature type="compositionally biased region" description="Basic and acidic residues" evidence="2">
    <location>
        <begin position="288"/>
        <end position="301"/>
    </location>
</feature>
<protein>
    <recommendedName>
        <fullName evidence="4">Ig-like domain-containing protein</fullName>
    </recommendedName>
</protein>
<dbReference type="EMBL" id="JAZDUA010000046">
    <property type="protein sequence ID" value="KAK7871044.1"/>
    <property type="molecule type" value="Genomic_DNA"/>
</dbReference>
<dbReference type="InterPro" id="IPR013162">
    <property type="entry name" value="CD80_C2-set"/>
</dbReference>
<evidence type="ECO:0000256" key="1">
    <source>
        <dbReference type="ARBA" id="ARBA00023157"/>
    </source>
</evidence>
<feature type="domain" description="Ig-like" evidence="4">
    <location>
        <begin position="160"/>
        <end position="196"/>
    </location>
</feature>
<dbReference type="Proteomes" id="UP001378592">
    <property type="component" value="Unassembled WGS sequence"/>
</dbReference>
<proteinExistence type="predicted"/>
<organism evidence="5 6">
    <name type="scientific">Gryllus longicercus</name>
    <dbReference type="NCBI Taxonomy" id="2509291"/>
    <lineage>
        <taxon>Eukaryota</taxon>
        <taxon>Metazoa</taxon>
        <taxon>Ecdysozoa</taxon>
        <taxon>Arthropoda</taxon>
        <taxon>Hexapoda</taxon>
        <taxon>Insecta</taxon>
        <taxon>Pterygota</taxon>
        <taxon>Neoptera</taxon>
        <taxon>Polyneoptera</taxon>
        <taxon>Orthoptera</taxon>
        <taxon>Ensifera</taxon>
        <taxon>Gryllidea</taxon>
        <taxon>Grylloidea</taxon>
        <taxon>Gryllidae</taxon>
        <taxon>Gryllinae</taxon>
        <taxon>Gryllus</taxon>
    </lineage>
</organism>
<evidence type="ECO:0000256" key="2">
    <source>
        <dbReference type="SAM" id="MobiDB-lite"/>
    </source>
</evidence>
<dbReference type="SUPFAM" id="SSF48726">
    <property type="entry name" value="Immunoglobulin"/>
    <property type="match status" value="1"/>
</dbReference>